<protein>
    <submittedName>
        <fullName evidence="2">Uncharacterized protein</fullName>
    </submittedName>
</protein>
<organism evidence="2 3">
    <name type="scientific">Verticillium longisporum</name>
    <name type="common">Verticillium dahliae var. longisporum</name>
    <dbReference type="NCBI Taxonomy" id="100787"/>
    <lineage>
        <taxon>Eukaryota</taxon>
        <taxon>Fungi</taxon>
        <taxon>Dikarya</taxon>
        <taxon>Ascomycota</taxon>
        <taxon>Pezizomycotina</taxon>
        <taxon>Sordariomycetes</taxon>
        <taxon>Hypocreomycetidae</taxon>
        <taxon>Glomerellales</taxon>
        <taxon>Plectosphaerellaceae</taxon>
        <taxon>Verticillium</taxon>
    </lineage>
</organism>
<accession>A0A0G4NP40</accession>
<name>A0A0G4NP40_VERLO</name>
<feature type="compositionally biased region" description="Basic and acidic residues" evidence="1">
    <location>
        <begin position="184"/>
        <end position="202"/>
    </location>
</feature>
<proteinExistence type="predicted"/>
<evidence type="ECO:0000313" key="3">
    <source>
        <dbReference type="Proteomes" id="UP000045706"/>
    </source>
</evidence>
<sequence length="202" mass="22071">MYLMRKVAKDHGLFALFQKPKDKHQKVDDQVVVPEAGLDRADDASRVILFAPGALYKILPLFVAESSDCADHGLFALFQKPKDKHQKVDDQVVVPEAGLDRADDASRVVLFAPGALYKILPLFVAGSSDCADALEDLSKYSPDAVDGGVVAWPISHSRPNLREKKRDIEIVIKAQVLKANEPAAKADADAEPEAKTVTKEEL</sequence>
<evidence type="ECO:0000256" key="1">
    <source>
        <dbReference type="SAM" id="MobiDB-lite"/>
    </source>
</evidence>
<dbReference type="EMBL" id="CVQI01037272">
    <property type="protein sequence ID" value="CRK48101.1"/>
    <property type="molecule type" value="Genomic_DNA"/>
</dbReference>
<reference evidence="3" key="1">
    <citation type="submission" date="2015-05" db="EMBL/GenBank/DDBJ databases">
        <authorList>
            <person name="Fogelqvist Johan"/>
        </authorList>
    </citation>
    <scope>NUCLEOTIDE SEQUENCE [LARGE SCALE GENOMIC DNA]</scope>
</reference>
<feature type="region of interest" description="Disordered" evidence="1">
    <location>
        <begin position="181"/>
        <end position="202"/>
    </location>
</feature>
<dbReference type="AlphaFoldDB" id="A0A0G4NP40"/>
<gene>
    <name evidence="2" type="ORF">BN1723_001358</name>
</gene>
<dbReference type="Proteomes" id="UP000045706">
    <property type="component" value="Unassembled WGS sequence"/>
</dbReference>
<evidence type="ECO:0000313" key="2">
    <source>
        <dbReference type="EMBL" id="CRK48101.1"/>
    </source>
</evidence>